<protein>
    <submittedName>
        <fullName evidence="3">Family 10 glycosylhydrolase</fullName>
    </submittedName>
</protein>
<accession>A0AAE3AIW2</accession>
<gene>
    <name evidence="3" type="ORF">LKD31_00990</name>
</gene>
<evidence type="ECO:0000313" key="3">
    <source>
        <dbReference type="EMBL" id="MCC2135595.1"/>
    </source>
</evidence>
<dbReference type="Gene3D" id="3.20.20.80">
    <property type="entry name" value="Glycosidases"/>
    <property type="match status" value="1"/>
</dbReference>
<feature type="domain" description="Glycosyl hydrolase-like 10" evidence="2">
    <location>
        <begin position="90"/>
        <end position="365"/>
    </location>
</feature>
<dbReference type="InterPro" id="IPR052177">
    <property type="entry name" value="Divisome_Glycosyl_Hydrolase"/>
</dbReference>
<dbReference type="PANTHER" id="PTHR43405">
    <property type="entry name" value="GLYCOSYL HYDROLASE DIGH"/>
    <property type="match status" value="1"/>
</dbReference>
<dbReference type="Pfam" id="PF02638">
    <property type="entry name" value="GHL10"/>
    <property type="match status" value="1"/>
</dbReference>
<proteinExistence type="predicted"/>
<organism evidence="3 4">
    <name type="scientific">Hominenteromicrobium mulieris</name>
    <dbReference type="NCBI Taxonomy" id="2885357"/>
    <lineage>
        <taxon>Bacteria</taxon>
        <taxon>Bacillati</taxon>
        <taxon>Bacillota</taxon>
        <taxon>Clostridia</taxon>
        <taxon>Eubacteriales</taxon>
        <taxon>Oscillospiraceae</taxon>
        <taxon>Hominenteromicrobium</taxon>
    </lineage>
</organism>
<evidence type="ECO:0000259" key="2">
    <source>
        <dbReference type="Pfam" id="PF02638"/>
    </source>
</evidence>
<sequence length="427" mass="47741">MIVIKKYHYVIAVLILVAAVFLAMKSAAGREKNAESSAAENSVEVVFPSTAPEQEDSNAAETNAKAEEPLVGVWIPYMALDVTEKTEEAFKENFDAKLAAAKSVGANAVFVHVRPFADSLYPSEYESWSHLLTGMQGKDPGYDPMEYMVNAAHEQNMQFHAWINPLRIASTTIPPELDENGFYMQNYVNHPEYFMAYNSGIYYNPASAYIRNRIADGAAEIAEKYDVDGIHFDDYFYPTDDESIDAEQYAAYVKETEEPLTLHEWRTANVNALIAAVYSRVKEANENVQFGISPQGNLENNEMINADVYTWCAQAGYIDYVCPQLYYSFENEALPFETALQNWCALKRLPSIKLYIGLAVYKAGTDADNGTWLNTTDMLAKQIDRAKEAGADGVVLYAVDHLTGENAKAEMANAVPELERFKEAQQN</sequence>
<keyword evidence="1" id="KW-0732">Signal</keyword>
<name>A0AAE3AIW2_9FIRM</name>
<evidence type="ECO:0000313" key="4">
    <source>
        <dbReference type="Proteomes" id="UP001199424"/>
    </source>
</evidence>
<dbReference type="EMBL" id="JAJEQC010000001">
    <property type="protein sequence ID" value="MCC2135595.1"/>
    <property type="molecule type" value="Genomic_DNA"/>
</dbReference>
<dbReference type="InterPro" id="IPR003790">
    <property type="entry name" value="GHL10"/>
</dbReference>
<reference evidence="3" key="1">
    <citation type="submission" date="2021-10" db="EMBL/GenBank/DDBJ databases">
        <title>Anaerobic single-cell dispensing facilitates the cultivation of human gut bacteria.</title>
        <authorList>
            <person name="Afrizal A."/>
        </authorList>
    </citation>
    <scope>NUCLEOTIDE SEQUENCE</scope>
    <source>
        <strain evidence="3">CLA-AA-H250</strain>
    </source>
</reference>
<dbReference type="AlphaFoldDB" id="A0AAE3AIW2"/>
<dbReference type="PANTHER" id="PTHR43405:SF1">
    <property type="entry name" value="GLYCOSYL HYDROLASE DIGH"/>
    <property type="match status" value="1"/>
</dbReference>
<dbReference type="SUPFAM" id="SSF51445">
    <property type="entry name" value="(Trans)glycosidases"/>
    <property type="match status" value="1"/>
</dbReference>
<dbReference type="InterPro" id="IPR017853">
    <property type="entry name" value="GH"/>
</dbReference>
<dbReference type="Proteomes" id="UP001199424">
    <property type="component" value="Unassembled WGS sequence"/>
</dbReference>
<evidence type="ECO:0000256" key="1">
    <source>
        <dbReference type="ARBA" id="ARBA00022729"/>
    </source>
</evidence>
<dbReference type="RefSeq" id="WP_308448234.1">
    <property type="nucleotide sequence ID" value="NZ_JAJEQC010000001.1"/>
</dbReference>
<comment type="caution">
    <text evidence="3">The sequence shown here is derived from an EMBL/GenBank/DDBJ whole genome shotgun (WGS) entry which is preliminary data.</text>
</comment>
<keyword evidence="4" id="KW-1185">Reference proteome</keyword>